<feature type="transmembrane region" description="Helical" evidence="2">
    <location>
        <begin position="47"/>
        <end position="68"/>
    </location>
</feature>
<evidence type="ECO:0000256" key="1">
    <source>
        <dbReference type="SAM" id="MobiDB-lite"/>
    </source>
</evidence>
<accession>A0ABT7UTQ9</accession>
<sequence>MNNTNFEPMPPVEETSQTGEQTTVPEYTRQPRRDKMPRPAQPKVRRVGFFTLGIALILTGGCIAASLVLKDFPLLTVAKLAPLVLVALGVEVLWANARKGDAQLKYDLLSMFVCFVLICASMCAATVPILLRYYGPEREYTERRLEQELEQQVHEKLPAGSVLDGYSYVDLNRMEFDKNMTLADLKTEDTVRLNLTLAGTYADENAFAEACAQLLPTLRELGVDEVDFRSENGDDQWELQIGGVFQMNSGAQELAGQVTHMVRYWEDDEYSWWEKEALDTYLAQKAQNDQQEPQPEEDSVENTLEESVEINTEEATVVENG</sequence>
<dbReference type="Proteomes" id="UP001529380">
    <property type="component" value="Unassembled WGS sequence"/>
</dbReference>
<organism evidence="3 4">
    <name type="scientific">Allofournierella massiliensis</name>
    <dbReference type="NCBI Taxonomy" id="1650663"/>
    <lineage>
        <taxon>Bacteria</taxon>
        <taxon>Bacillati</taxon>
        <taxon>Bacillota</taxon>
        <taxon>Clostridia</taxon>
        <taxon>Eubacteriales</taxon>
        <taxon>Oscillospiraceae</taxon>
        <taxon>Allofournierella</taxon>
    </lineage>
</organism>
<name>A0ABT7UTQ9_9FIRM</name>
<evidence type="ECO:0000313" key="4">
    <source>
        <dbReference type="Proteomes" id="UP001529380"/>
    </source>
</evidence>
<feature type="compositionally biased region" description="Acidic residues" evidence="1">
    <location>
        <begin position="294"/>
        <end position="312"/>
    </location>
</feature>
<feature type="transmembrane region" description="Helical" evidence="2">
    <location>
        <begin position="74"/>
        <end position="96"/>
    </location>
</feature>
<keyword evidence="2" id="KW-0472">Membrane</keyword>
<keyword evidence="2" id="KW-0812">Transmembrane</keyword>
<feature type="region of interest" description="Disordered" evidence="1">
    <location>
        <begin position="1"/>
        <end position="40"/>
    </location>
</feature>
<keyword evidence="2" id="KW-1133">Transmembrane helix</keyword>
<feature type="transmembrane region" description="Helical" evidence="2">
    <location>
        <begin position="108"/>
        <end position="134"/>
    </location>
</feature>
<comment type="caution">
    <text evidence="3">The sequence shown here is derived from an EMBL/GenBank/DDBJ whole genome shotgun (WGS) entry which is preliminary data.</text>
</comment>
<keyword evidence="4" id="KW-1185">Reference proteome</keyword>
<reference evidence="3 4" key="1">
    <citation type="submission" date="2023-06" db="EMBL/GenBank/DDBJ databases">
        <title>Identification and characterization of horizontal gene transfer across gut microbiota members of farm animals based on homology search.</title>
        <authorList>
            <person name="Schwarzerova J."/>
            <person name="Nykrynova M."/>
            <person name="Jureckova K."/>
            <person name="Cejkova D."/>
            <person name="Rychlik I."/>
        </authorList>
    </citation>
    <scope>NUCLEOTIDE SEQUENCE [LARGE SCALE GENOMIC DNA]</scope>
    <source>
        <strain evidence="3 4">ET340</strain>
    </source>
</reference>
<protein>
    <submittedName>
        <fullName evidence="3">Uncharacterized protein</fullName>
    </submittedName>
</protein>
<gene>
    <name evidence="3" type="ORF">QUW08_13280</name>
</gene>
<evidence type="ECO:0000256" key="2">
    <source>
        <dbReference type="SAM" id="Phobius"/>
    </source>
</evidence>
<feature type="region of interest" description="Disordered" evidence="1">
    <location>
        <begin position="283"/>
        <end position="321"/>
    </location>
</feature>
<proteinExistence type="predicted"/>
<dbReference type="RefSeq" id="WP_289600593.1">
    <property type="nucleotide sequence ID" value="NZ_JAUDCL010000032.1"/>
</dbReference>
<dbReference type="EMBL" id="JAUDCL010000032">
    <property type="protein sequence ID" value="MDM8202257.1"/>
    <property type="molecule type" value="Genomic_DNA"/>
</dbReference>
<evidence type="ECO:0000313" key="3">
    <source>
        <dbReference type="EMBL" id="MDM8202257.1"/>
    </source>
</evidence>
<feature type="compositionally biased region" description="Polar residues" evidence="1">
    <location>
        <begin position="14"/>
        <end position="25"/>
    </location>
</feature>